<dbReference type="Proteomes" id="UP000434276">
    <property type="component" value="Unassembled WGS sequence"/>
</dbReference>
<feature type="compositionally biased region" description="Polar residues" evidence="1">
    <location>
        <begin position="1"/>
        <end position="14"/>
    </location>
</feature>
<proteinExistence type="predicted"/>
<protein>
    <submittedName>
        <fullName evidence="3">Uncharacterized protein</fullName>
    </submittedName>
</protein>
<evidence type="ECO:0000313" key="4">
    <source>
        <dbReference type="Proteomes" id="UP000426265"/>
    </source>
</evidence>
<dbReference type="EMBL" id="CACSHJ010000087">
    <property type="protein sequence ID" value="CAA0331726.1"/>
    <property type="molecule type" value="Genomic_DNA"/>
</dbReference>
<organism evidence="3 4">
    <name type="scientific">Arabidopsis thaliana</name>
    <name type="common">Mouse-ear cress</name>
    <dbReference type="NCBI Taxonomy" id="3702"/>
    <lineage>
        <taxon>Eukaryota</taxon>
        <taxon>Viridiplantae</taxon>
        <taxon>Streptophyta</taxon>
        <taxon>Embryophyta</taxon>
        <taxon>Tracheophyta</taxon>
        <taxon>Spermatophyta</taxon>
        <taxon>Magnoliopsida</taxon>
        <taxon>eudicotyledons</taxon>
        <taxon>Gunneridae</taxon>
        <taxon>Pentapetalae</taxon>
        <taxon>rosids</taxon>
        <taxon>malvids</taxon>
        <taxon>Brassicales</taxon>
        <taxon>Brassicaceae</taxon>
        <taxon>Camelineae</taxon>
        <taxon>Arabidopsis</taxon>
    </lineage>
</organism>
<dbReference type="Proteomes" id="UP000426265">
    <property type="component" value="Unassembled WGS sequence"/>
</dbReference>
<feature type="region of interest" description="Disordered" evidence="1">
    <location>
        <begin position="1"/>
        <end position="30"/>
    </location>
</feature>
<evidence type="ECO:0000313" key="5">
    <source>
        <dbReference type="Proteomes" id="UP000434276"/>
    </source>
</evidence>
<reference evidence="3 4" key="1">
    <citation type="submission" date="2019-11" db="EMBL/GenBank/DDBJ databases">
        <authorList>
            <person name="Jiao W.-B."/>
            <person name="Schneeberger K."/>
        </authorList>
    </citation>
    <scope>NUCLEOTIDE SEQUENCE [LARGE SCALE GENOMIC DNA]</scope>
    <source>
        <strain evidence="4">cv. An-1</strain>
        <strain evidence="5">cv. C24</strain>
    </source>
</reference>
<sequence length="30" mass="3051">DSNRSSGNGATEVSCSGVESEILTPRSTLP</sequence>
<accession>A0A654EZ59</accession>
<dbReference type="EMBL" id="CACRSJ010000104">
    <property type="protein sequence ID" value="VYS50841.1"/>
    <property type="molecule type" value="Genomic_DNA"/>
</dbReference>
<evidence type="ECO:0000313" key="3">
    <source>
        <dbReference type="EMBL" id="VYS50841.1"/>
    </source>
</evidence>
<name>A0A654EZ59_ARATH</name>
<evidence type="ECO:0000256" key="1">
    <source>
        <dbReference type="SAM" id="MobiDB-lite"/>
    </source>
</evidence>
<gene>
    <name evidence="3" type="ORF">AN1_LOCUS6311</name>
    <name evidence="2" type="ORF">C24_LOCUS6199</name>
</gene>
<dbReference type="AlphaFoldDB" id="A0A654EZ59"/>
<evidence type="ECO:0000313" key="2">
    <source>
        <dbReference type="EMBL" id="CAA0331726.1"/>
    </source>
</evidence>
<accession>A0A5S9WTT6</accession>
<feature type="non-terminal residue" evidence="3">
    <location>
        <position position="1"/>
    </location>
</feature>